<dbReference type="Proteomes" id="UP000753724">
    <property type="component" value="Unassembled WGS sequence"/>
</dbReference>
<evidence type="ECO:0008006" key="3">
    <source>
        <dbReference type="Google" id="ProtNLM"/>
    </source>
</evidence>
<dbReference type="EMBL" id="JAAAPO010000004">
    <property type="protein sequence ID" value="NBC37209.1"/>
    <property type="molecule type" value="Genomic_DNA"/>
</dbReference>
<evidence type="ECO:0000313" key="2">
    <source>
        <dbReference type="Proteomes" id="UP000753724"/>
    </source>
</evidence>
<accession>A0ABW9XF89</accession>
<sequence>MERLGREVAARYPEMAGGNVTQQDAFFVADDALVGVELKLGSKTWPGQVLKYLALMVCEERLTGTRSHIGLLYVTPHRDGSAVLAQAGCSSDGNLPEDFLASIPQSQKNALLERLLAEHGDLFEDASNRLQVCHISWSELHEAAQALADAETGKDAGSETHKRLMQGFAAAIDSHSGCLPA</sequence>
<proteinExistence type="predicted"/>
<evidence type="ECO:0000313" key="1">
    <source>
        <dbReference type="EMBL" id="NBC37209.1"/>
    </source>
</evidence>
<reference evidence="2" key="1">
    <citation type="submission" date="2020-01" db="EMBL/GenBank/DDBJ databases">
        <title>Sphingomonas sp. strain CSW-10.</title>
        <authorList>
            <person name="Chen W.-M."/>
        </authorList>
    </citation>
    <scope>NUCLEOTIDE SEQUENCE [LARGE SCALE GENOMIC DNA]</scope>
    <source>
        <strain evidence="2">FSY-8</strain>
    </source>
</reference>
<comment type="caution">
    <text evidence="1">The sequence shown here is derived from an EMBL/GenBank/DDBJ whole genome shotgun (WGS) entry which is preliminary data.</text>
</comment>
<name>A0ABW9XF89_9SPHN</name>
<organism evidence="1 2">
    <name type="scientific">Novosphingobium ovatum</name>
    <dbReference type="NCBI Taxonomy" id="1908523"/>
    <lineage>
        <taxon>Bacteria</taxon>
        <taxon>Pseudomonadati</taxon>
        <taxon>Pseudomonadota</taxon>
        <taxon>Alphaproteobacteria</taxon>
        <taxon>Sphingomonadales</taxon>
        <taxon>Sphingomonadaceae</taxon>
        <taxon>Novosphingobium</taxon>
    </lineage>
</organism>
<keyword evidence="2" id="KW-1185">Reference proteome</keyword>
<dbReference type="RefSeq" id="WP_161719026.1">
    <property type="nucleotide sequence ID" value="NZ_JAAAPO010000004.1"/>
</dbReference>
<gene>
    <name evidence="1" type="ORF">GTZ99_11640</name>
</gene>
<protein>
    <recommendedName>
        <fullName evidence="3">PD-(D/E)XK nuclease superfamily protein</fullName>
    </recommendedName>
</protein>